<keyword evidence="2" id="KW-0732">Signal</keyword>
<dbReference type="AlphaFoldDB" id="A0AAX4HRC1"/>
<name>A0AAX4HRC1_9BACT</name>
<protein>
    <submittedName>
        <fullName evidence="3">Uncharacterized protein</fullName>
    </submittedName>
</protein>
<evidence type="ECO:0000313" key="3">
    <source>
        <dbReference type="EMBL" id="WPU65856.1"/>
    </source>
</evidence>
<gene>
    <name evidence="3" type="ORF">SOO65_03770</name>
</gene>
<accession>A0AAX4HRC1</accession>
<feature type="region of interest" description="Disordered" evidence="1">
    <location>
        <begin position="32"/>
        <end position="53"/>
    </location>
</feature>
<dbReference type="EMBL" id="CP139487">
    <property type="protein sequence ID" value="WPU65856.1"/>
    <property type="molecule type" value="Genomic_DNA"/>
</dbReference>
<organism evidence="3 4">
    <name type="scientific">Peredibacter starrii</name>
    <dbReference type="NCBI Taxonomy" id="28202"/>
    <lineage>
        <taxon>Bacteria</taxon>
        <taxon>Pseudomonadati</taxon>
        <taxon>Bdellovibrionota</taxon>
        <taxon>Bacteriovoracia</taxon>
        <taxon>Bacteriovoracales</taxon>
        <taxon>Bacteriovoracaceae</taxon>
        <taxon>Peredibacter</taxon>
    </lineage>
</organism>
<evidence type="ECO:0000256" key="1">
    <source>
        <dbReference type="SAM" id="MobiDB-lite"/>
    </source>
</evidence>
<keyword evidence="4" id="KW-1185">Reference proteome</keyword>
<dbReference type="KEGG" id="psti:SOO65_03770"/>
<dbReference type="RefSeq" id="WP_321397165.1">
    <property type="nucleotide sequence ID" value="NZ_CP139487.1"/>
</dbReference>
<dbReference type="Proteomes" id="UP001324634">
    <property type="component" value="Chromosome"/>
</dbReference>
<feature type="signal peptide" evidence="2">
    <location>
        <begin position="1"/>
        <end position="19"/>
    </location>
</feature>
<evidence type="ECO:0000256" key="2">
    <source>
        <dbReference type="SAM" id="SignalP"/>
    </source>
</evidence>
<reference evidence="3 4" key="1">
    <citation type="submission" date="2023-11" db="EMBL/GenBank/DDBJ databases">
        <title>Peredibacter starrii A3.12.</title>
        <authorList>
            <person name="Mitchell R.J."/>
        </authorList>
    </citation>
    <scope>NUCLEOTIDE SEQUENCE [LARGE SCALE GENOMIC DNA]</scope>
    <source>
        <strain evidence="3 4">A3.12</strain>
    </source>
</reference>
<sequence length="53" mass="5680">MKIFILNMLIFFGLSKAQAGVSQIIIESVDQSKDGVSPAQFKPDSDGTGCSRC</sequence>
<feature type="chain" id="PRO_5043702262" evidence="2">
    <location>
        <begin position="20"/>
        <end position="53"/>
    </location>
</feature>
<proteinExistence type="predicted"/>
<evidence type="ECO:0000313" key="4">
    <source>
        <dbReference type="Proteomes" id="UP001324634"/>
    </source>
</evidence>